<comment type="caution">
    <text evidence="1">The sequence shown here is derived from an EMBL/GenBank/DDBJ whole genome shotgun (WGS) entry which is preliminary data.</text>
</comment>
<dbReference type="Proteomes" id="UP000789759">
    <property type="component" value="Unassembled WGS sequence"/>
</dbReference>
<dbReference type="EMBL" id="CAJVQA010001183">
    <property type="protein sequence ID" value="CAG8505555.1"/>
    <property type="molecule type" value="Genomic_DNA"/>
</dbReference>
<evidence type="ECO:0000313" key="1">
    <source>
        <dbReference type="EMBL" id="CAG8505555.1"/>
    </source>
</evidence>
<organism evidence="1 2">
    <name type="scientific">Cetraspora pellucida</name>
    <dbReference type="NCBI Taxonomy" id="1433469"/>
    <lineage>
        <taxon>Eukaryota</taxon>
        <taxon>Fungi</taxon>
        <taxon>Fungi incertae sedis</taxon>
        <taxon>Mucoromycota</taxon>
        <taxon>Glomeromycotina</taxon>
        <taxon>Glomeromycetes</taxon>
        <taxon>Diversisporales</taxon>
        <taxon>Gigasporaceae</taxon>
        <taxon>Cetraspora</taxon>
    </lineage>
</organism>
<gene>
    <name evidence="1" type="ORF">CPELLU_LOCUS2663</name>
</gene>
<accession>A0A9N9F291</accession>
<dbReference type="AlphaFoldDB" id="A0A9N9F291"/>
<reference evidence="1" key="1">
    <citation type="submission" date="2021-06" db="EMBL/GenBank/DDBJ databases">
        <authorList>
            <person name="Kallberg Y."/>
            <person name="Tangrot J."/>
            <person name="Rosling A."/>
        </authorList>
    </citation>
    <scope>NUCLEOTIDE SEQUENCE</scope>
    <source>
        <strain evidence="1">FL966</strain>
    </source>
</reference>
<evidence type="ECO:0000313" key="2">
    <source>
        <dbReference type="Proteomes" id="UP000789759"/>
    </source>
</evidence>
<proteinExistence type="predicted"/>
<protein>
    <submittedName>
        <fullName evidence="1">12843_t:CDS:1</fullName>
    </submittedName>
</protein>
<keyword evidence="2" id="KW-1185">Reference proteome</keyword>
<name>A0A9N9F291_9GLOM</name>
<sequence>MIAEIEQHQEQGIMHLCTKQIQHHPESEQGWELNGYFCHSWGYTFARDFMSQELYSVLSKITLVWIQLQVHLVQFTKNDDHMTQVFFKTEAIDVDIIYIGQDEPEFGDKGCLFTIMWMNYNLPEPTGEVQDEIPGRVLEGFQ</sequence>